<feature type="signal peptide" evidence="1">
    <location>
        <begin position="1"/>
        <end position="23"/>
    </location>
</feature>
<keyword evidence="3" id="KW-1185">Reference proteome</keyword>
<keyword evidence="1" id="KW-0732">Signal</keyword>
<evidence type="ECO:0000313" key="2">
    <source>
        <dbReference type="EMBL" id="RJE83647.1"/>
    </source>
</evidence>
<proteinExistence type="predicted"/>
<dbReference type="RefSeq" id="WP_119750193.1">
    <property type="nucleotide sequence ID" value="NZ_QZCG01000010.1"/>
</dbReference>
<sequence>MNIPCKTALALIVLSAATGMAVAEPRFADATETIEELRELYDDADDMCRGLSGDTMKSRAACVTRAIYGNALNDKGWCFGTEDQANAGMEWHECTTGSLRFDPVIVPGILD</sequence>
<feature type="chain" id="PRO_5019089797" evidence="1">
    <location>
        <begin position="24"/>
        <end position="111"/>
    </location>
</feature>
<evidence type="ECO:0000256" key="1">
    <source>
        <dbReference type="SAM" id="SignalP"/>
    </source>
</evidence>
<accession>A0A418SRZ7</accession>
<gene>
    <name evidence="2" type="ORF">D3P04_14640</name>
</gene>
<organism evidence="2 3">
    <name type="scientific">Paracoccus onubensis</name>
    <dbReference type="NCBI Taxonomy" id="1675788"/>
    <lineage>
        <taxon>Bacteria</taxon>
        <taxon>Pseudomonadati</taxon>
        <taxon>Pseudomonadota</taxon>
        <taxon>Alphaproteobacteria</taxon>
        <taxon>Rhodobacterales</taxon>
        <taxon>Paracoccaceae</taxon>
        <taxon>Paracoccus</taxon>
    </lineage>
</organism>
<reference evidence="3" key="1">
    <citation type="submission" date="2018-09" db="EMBL/GenBank/DDBJ databases">
        <title>Acidovorax cavernicola nov. sp. isolated from Gruta de las Maravillas (Aracena, Spain).</title>
        <authorList>
            <person name="Jurado V."/>
            <person name="Gutierrez-Patricio S."/>
            <person name="Gonzalez-Pimentel J.L."/>
            <person name="Miller A.Z."/>
            <person name="Laiz L."/>
            <person name="Saiz-Jimenez C."/>
        </authorList>
    </citation>
    <scope>NUCLEOTIDE SEQUENCE [LARGE SCALE GENOMIC DNA]</scope>
    <source>
        <strain evidence="3">1011MAR3C25</strain>
    </source>
</reference>
<evidence type="ECO:0000313" key="3">
    <source>
        <dbReference type="Proteomes" id="UP000284202"/>
    </source>
</evidence>
<protein>
    <submittedName>
        <fullName evidence="2">Uncharacterized protein</fullName>
    </submittedName>
</protein>
<dbReference type="AlphaFoldDB" id="A0A418SRZ7"/>
<name>A0A418SRZ7_9RHOB</name>
<comment type="caution">
    <text evidence="2">The sequence shown here is derived from an EMBL/GenBank/DDBJ whole genome shotgun (WGS) entry which is preliminary data.</text>
</comment>
<dbReference type="OrthoDB" id="1522627at2"/>
<dbReference type="EMBL" id="QZCG01000010">
    <property type="protein sequence ID" value="RJE83647.1"/>
    <property type="molecule type" value="Genomic_DNA"/>
</dbReference>
<dbReference type="Proteomes" id="UP000284202">
    <property type="component" value="Unassembled WGS sequence"/>
</dbReference>